<name>A0A8J2K1B3_9HEXA</name>
<accession>A0A8J2K1B3</accession>
<keyword evidence="2" id="KW-1185">Reference proteome</keyword>
<evidence type="ECO:0000313" key="1">
    <source>
        <dbReference type="EMBL" id="CAG7731363.1"/>
    </source>
</evidence>
<dbReference type="EMBL" id="CAJVCH010210952">
    <property type="protein sequence ID" value="CAG7731363.1"/>
    <property type="molecule type" value="Genomic_DNA"/>
</dbReference>
<dbReference type="Proteomes" id="UP000708208">
    <property type="component" value="Unassembled WGS sequence"/>
</dbReference>
<proteinExistence type="predicted"/>
<protein>
    <submittedName>
        <fullName evidence="1">Uncharacterized protein</fullName>
    </submittedName>
</protein>
<evidence type="ECO:0000313" key="2">
    <source>
        <dbReference type="Proteomes" id="UP000708208"/>
    </source>
</evidence>
<gene>
    <name evidence="1" type="ORF">AFUS01_LOCUS19958</name>
</gene>
<reference evidence="1" key="1">
    <citation type="submission" date="2021-06" db="EMBL/GenBank/DDBJ databases">
        <authorList>
            <person name="Hodson N. C."/>
            <person name="Mongue J. A."/>
            <person name="Jaron S. K."/>
        </authorList>
    </citation>
    <scope>NUCLEOTIDE SEQUENCE</scope>
</reference>
<sequence>TAFEHNADETDLFRRWL</sequence>
<comment type="caution">
    <text evidence="1">The sequence shown here is derived from an EMBL/GenBank/DDBJ whole genome shotgun (WGS) entry which is preliminary data.</text>
</comment>
<organism evidence="1 2">
    <name type="scientific">Allacma fusca</name>
    <dbReference type="NCBI Taxonomy" id="39272"/>
    <lineage>
        <taxon>Eukaryota</taxon>
        <taxon>Metazoa</taxon>
        <taxon>Ecdysozoa</taxon>
        <taxon>Arthropoda</taxon>
        <taxon>Hexapoda</taxon>
        <taxon>Collembola</taxon>
        <taxon>Symphypleona</taxon>
        <taxon>Sminthuridae</taxon>
        <taxon>Allacma</taxon>
    </lineage>
</organism>
<feature type="non-terminal residue" evidence="1">
    <location>
        <position position="1"/>
    </location>
</feature>
<feature type="non-terminal residue" evidence="1">
    <location>
        <position position="17"/>
    </location>
</feature>
<dbReference type="AlphaFoldDB" id="A0A8J2K1B3"/>